<dbReference type="SUPFAM" id="SSF56752">
    <property type="entry name" value="D-aminoacid aminotransferase-like PLP-dependent enzymes"/>
    <property type="match status" value="1"/>
</dbReference>
<proteinExistence type="inferred from homology"/>
<comment type="similarity">
    <text evidence="2">Belongs to the class-IV pyridoxal-phosphate-dependent aminotransferase family.</text>
</comment>
<accession>A0ABX7VSC6</accession>
<gene>
    <name evidence="13" type="primary">dat</name>
    <name evidence="13" type="ORF">ERJ70_03855</name>
</gene>
<evidence type="ECO:0000256" key="5">
    <source>
        <dbReference type="ARBA" id="ARBA00021779"/>
    </source>
</evidence>
<dbReference type="InterPro" id="IPR036038">
    <property type="entry name" value="Aminotransferase-like"/>
</dbReference>
<dbReference type="InterPro" id="IPR005784">
    <property type="entry name" value="D_amino_transT"/>
</dbReference>
<keyword evidence="14" id="KW-1185">Reference proteome</keyword>
<dbReference type="InterPro" id="IPR043132">
    <property type="entry name" value="BCAT-like_C"/>
</dbReference>
<organism evidence="13 14">
    <name type="scientific">Sediminibacillus dalangtanensis</name>
    <dbReference type="NCBI Taxonomy" id="2729421"/>
    <lineage>
        <taxon>Bacteria</taxon>
        <taxon>Bacillati</taxon>
        <taxon>Bacillota</taxon>
        <taxon>Bacilli</taxon>
        <taxon>Bacillales</taxon>
        <taxon>Bacillaceae</taxon>
        <taxon>Sediminibacillus</taxon>
    </lineage>
</organism>
<sequence length="289" mass="32796">MIYSQVLSQTNFVNEDELMYPFQERGLQFGDGIYEVIRVYQGKYYLMNEHVDRLFRSAEAVKLTLPFTKEKLFQLLDNLLKVNQVKGDAKVYLQATRGSALRDHVFPDVEANFYAYVQELPRPIEKLTNGVAAITQPDVRWQNCYIKSLNLLPNVLAKQEAKERGAFEAILHRDETVTECSSSNVYIVKDGKIHTHPETNNILHGCVRSRVKVLARQLDISIIEKAFSIDDLQQADEVFLSSSTAEVMPIVEINGNKVHSGEPGPVTKKLQKAYEEDAGLTTSIFAQVR</sequence>
<reference evidence="13 14" key="1">
    <citation type="submission" date="2019-12" db="EMBL/GenBank/DDBJ databases">
        <title>The whole genome sequencing of a strain isolated from a Mars analog, Dalangtan Playa.</title>
        <authorList>
            <person name="Huang T."/>
        </authorList>
    </citation>
    <scope>NUCLEOTIDE SEQUENCE [LARGE SCALE GENOMIC DNA]</scope>
    <source>
        <strain evidence="13 14">DP4-553-S</strain>
    </source>
</reference>
<evidence type="ECO:0000256" key="1">
    <source>
        <dbReference type="ARBA" id="ARBA00001933"/>
    </source>
</evidence>
<evidence type="ECO:0000256" key="8">
    <source>
        <dbReference type="ARBA" id="ARBA00022898"/>
    </source>
</evidence>
<evidence type="ECO:0000256" key="6">
    <source>
        <dbReference type="ARBA" id="ARBA00022576"/>
    </source>
</evidence>
<evidence type="ECO:0000256" key="10">
    <source>
        <dbReference type="ARBA" id="ARBA00033316"/>
    </source>
</evidence>
<comment type="subunit">
    <text evidence="3">Homodimer.</text>
</comment>
<dbReference type="EC" id="2.6.1.21" evidence="4"/>
<name>A0ABX7VSC6_9BACI</name>
<comment type="cofactor">
    <cofactor evidence="1">
        <name>pyridoxal 5'-phosphate</name>
        <dbReference type="ChEBI" id="CHEBI:597326"/>
    </cofactor>
</comment>
<dbReference type="InterPro" id="IPR001544">
    <property type="entry name" value="Aminotrans_IV"/>
</dbReference>
<evidence type="ECO:0000256" key="7">
    <source>
        <dbReference type="ARBA" id="ARBA00022679"/>
    </source>
</evidence>
<dbReference type="EMBL" id="CP046956">
    <property type="protein sequence ID" value="QTM98505.1"/>
    <property type="molecule type" value="Genomic_DNA"/>
</dbReference>
<dbReference type="RefSeq" id="WP_209367295.1">
    <property type="nucleotide sequence ID" value="NZ_CP046956.1"/>
</dbReference>
<dbReference type="InterPro" id="IPR043131">
    <property type="entry name" value="BCAT-like_N"/>
</dbReference>
<evidence type="ECO:0000313" key="14">
    <source>
        <dbReference type="Proteomes" id="UP000665043"/>
    </source>
</evidence>
<dbReference type="Proteomes" id="UP000665043">
    <property type="component" value="Chromosome"/>
</dbReference>
<dbReference type="PANTHER" id="PTHR42743">
    <property type="entry name" value="AMINO-ACID AMINOTRANSFERASE"/>
    <property type="match status" value="1"/>
</dbReference>
<evidence type="ECO:0000256" key="2">
    <source>
        <dbReference type="ARBA" id="ARBA00009320"/>
    </source>
</evidence>
<protein>
    <recommendedName>
        <fullName evidence="5">D-alanine aminotransferase</fullName>
        <ecNumber evidence="4">2.6.1.21</ecNumber>
    </recommendedName>
    <alternativeName>
        <fullName evidence="11">D-amino acid aminotransferase</fullName>
    </alternativeName>
    <alternativeName>
        <fullName evidence="9">D-amino acid transaminase</fullName>
    </alternativeName>
    <alternativeName>
        <fullName evidence="10">D-aspartate aminotransferase</fullName>
    </alternativeName>
</protein>
<evidence type="ECO:0000256" key="11">
    <source>
        <dbReference type="ARBA" id="ARBA00033391"/>
    </source>
</evidence>
<keyword evidence="8" id="KW-0663">Pyridoxal phosphate</keyword>
<dbReference type="Gene3D" id="3.20.10.10">
    <property type="entry name" value="D-amino Acid Aminotransferase, subunit A, domain 2"/>
    <property type="match status" value="1"/>
</dbReference>
<evidence type="ECO:0000256" key="3">
    <source>
        <dbReference type="ARBA" id="ARBA00011738"/>
    </source>
</evidence>
<evidence type="ECO:0000256" key="9">
    <source>
        <dbReference type="ARBA" id="ARBA00030138"/>
    </source>
</evidence>
<dbReference type="Gene3D" id="3.30.470.10">
    <property type="match status" value="1"/>
</dbReference>
<dbReference type="InterPro" id="IPR050571">
    <property type="entry name" value="Class-IV_PLP-Dep_Aminotrnsfr"/>
</dbReference>
<dbReference type="PANTHER" id="PTHR42743:SF10">
    <property type="entry name" value="D-ALANINE AMINOTRANSFERASE"/>
    <property type="match status" value="1"/>
</dbReference>
<dbReference type="CDD" id="cd01558">
    <property type="entry name" value="D-AAT_like"/>
    <property type="match status" value="1"/>
</dbReference>
<evidence type="ECO:0000256" key="4">
    <source>
        <dbReference type="ARBA" id="ARBA00012874"/>
    </source>
</evidence>
<keyword evidence="7 13" id="KW-0808">Transferase</keyword>
<dbReference type="Pfam" id="PF01063">
    <property type="entry name" value="Aminotran_4"/>
    <property type="match status" value="1"/>
</dbReference>
<evidence type="ECO:0000313" key="13">
    <source>
        <dbReference type="EMBL" id="QTM98505.1"/>
    </source>
</evidence>
<keyword evidence="6 13" id="KW-0032">Aminotransferase</keyword>
<dbReference type="GO" id="GO:0047810">
    <property type="term" value="F:D-alanine-2-oxoglutarate aminotransferase activity"/>
    <property type="evidence" value="ECO:0007669"/>
    <property type="project" value="UniProtKB-EC"/>
</dbReference>
<comment type="catalytic activity">
    <reaction evidence="12">
        <text>D-alanine + 2-oxoglutarate = D-glutamate + pyruvate</text>
        <dbReference type="Rhea" id="RHEA:15869"/>
        <dbReference type="ChEBI" id="CHEBI:15361"/>
        <dbReference type="ChEBI" id="CHEBI:16810"/>
        <dbReference type="ChEBI" id="CHEBI:29986"/>
        <dbReference type="ChEBI" id="CHEBI:57416"/>
        <dbReference type="EC" id="2.6.1.21"/>
    </reaction>
</comment>
<evidence type="ECO:0000256" key="12">
    <source>
        <dbReference type="ARBA" id="ARBA00047911"/>
    </source>
</evidence>
<dbReference type="NCBIfam" id="TIGR01121">
    <property type="entry name" value="D_amino_aminoT"/>
    <property type="match status" value="1"/>
</dbReference>